<dbReference type="Proteomes" id="UP000053660">
    <property type="component" value="Unassembled WGS sequence"/>
</dbReference>
<keyword evidence="2" id="KW-0812">Transmembrane</keyword>
<protein>
    <submittedName>
        <fullName evidence="3">Uncharacterized protein</fullName>
    </submittedName>
</protein>
<feature type="region of interest" description="Disordered" evidence="1">
    <location>
        <begin position="47"/>
        <end position="91"/>
    </location>
</feature>
<dbReference type="AlphaFoldDB" id="A0A0B1TC07"/>
<name>A0A0B1TC07_OESDE</name>
<evidence type="ECO:0000256" key="1">
    <source>
        <dbReference type="SAM" id="MobiDB-lite"/>
    </source>
</evidence>
<keyword evidence="4" id="KW-1185">Reference proteome</keyword>
<reference evidence="3 4" key="1">
    <citation type="submission" date="2014-03" db="EMBL/GenBank/DDBJ databases">
        <title>Draft genome of the hookworm Oesophagostomum dentatum.</title>
        <authorList>
            <person name="Mitreva M."/>
        </authorList>
    </citation>
    <scope>NUCLEOTIDE SEQUENCE [LARGE SCALE GENOMIC DNA]</scope>
    <source>
        <strain evidence="3 4">OD-Hann</strain>
    </source>
</reference>
<evidence type="ECO:0000313" key="4">
    <source>
        <dbReference type="Proteomes" id="UP000053660"/>
    </source>
</evidence>
<keyword evidence="2" id="KW-0472">Membrane</keyword>
<dbReference type="EMBL" id="KN550800">
    <property type="protein sequence ID" value="KHJ93372.1"/>
    <property type="molecule type" value="Genomic_DNA"/>
</dbReference>
<feature type="transmembrane region" description="Helical" evidence="2">
    <location>
        <begin position="21"/>
        <end position="43"/>
    </location>
</feature>
<organism evidence="3 4">
    <name type="scientific">Oesophagostomum dentatum</name>
    <name type="common">Nodular worm</name>
    <dbReference type="NCBI Taxonomy" id="61180"/>
    <lineage>
        <taxon>Eukaryota</taxon>
        <taxon>Metazoa</taxon>
        <taxon>Ecdysozoa</taxon>
        <taxon>Nematoda</taxon>
        <taxon>Chromadorea</taxon>
        <taxon>Rhabditida</taxon>
        <taxon>Rhabditina</taxon>
        <taxon>Rhabditomorpha</taxon>
        <taxon>Strongyloidea</taxon>
        <taxon>Strongylidae</taxon>
        <taxon>Oesophagostomum</taxon>
    </lineage>
</organism>
<sequence length="132" mass="14898">MQKETKSLWKRKKKAVVRKAAVVSGLAAVAIIIIVGVSAVLYMRHKRNLNNKASMHRTDRSKSSARGRKRKPTKRTRPSKSGKGPVKRSKTLMALQNFMKPKKMQAAEIDYKHTKQARLVMQADFKGEVVSP</sequence>
<evidence type="ECO:0000256" key="2">
    <source>
        <dbReference type="SAM" id="Phobius"/>
    </source>
</evidence>
<proteinExistence type="predicted"/>
<accession>A0A0B1TC07</accession>
<gene>
    <name evidence="3" type="ORF">OESDEN_06722</name>
</gene>
<evidence type="ECO:0000313" key="3">
    <source>
        <dbReference type="EMBL" id="KHJ93372.1"/>
    </source>
</evidence>
<keyword evidence="2" id="KW-1133">Transmembrane helix</keyword>
<feature type="compositionally biased region" description="Basic residues" evidence="1">
    <location>
        <begin position="63"/>
        <end position="90"/>
    </location>
</feature>